<evidence type="ECO:0000313" key="1">
    <source>
        <dbReference type="EMBL" id="KAK3278264.1"/>
    </source>
</evidence>
<keyword evidence="2" id="KW-1185">Reference proteome</keyword>
<proteinExistence type="predicted"/>
<reference evidence="1 2" key="1">
    <citation type="journal article" date="2015" name="Genome Biol. Evol.">
        <title>Comparative Genomics of a Bacterivorous Green Alga Reveals Evolutionary Causalities and Consequences of Phago-Mixotrophic Mode of Nutrition.</title>
        <authorList>
            <person name="Burns J.A."/>
            <person name="Paasch A."/>
            <person name="Narechania A."/>
            <person name="Kim E."/>
        </authorList>
    </citation>
    <scope>NUCLEOTIDE SEQUENCE [LARGE SCALE GENOMIC DNA]</scope>
    <source>
        <strain evidence="1 2">PLY_AMNH</strain>
    </source>
</reference>
<gene>
    <name evidence="1" type="ORF">CYMTET_13793</name>
</gene>
<accession>A0AAE0GHD2</accession>
<dbReference type="EMBL" id="LGRX02005539">
    <property type="protein sequence ID" value="KAK3278264.1"/>
    <property type="molecule type" value="Genomic_DNA"/>
</dbReference>
<name>A0AAE0GHD2_9CHLO</name>
<sequence>MQPEMFSGHSFRRGVATLAFVEHVPRGLVKHWGDWVSDAVDEYHGMTLEQRLAIPRLVSDSMAAAVDARWSERPAMVDEFAGSVRTAQTSGAHWHLIDLVVPSADIRHQVHTAHLIDLVVPSADIRHQVHTATSLIWWCPAQTSGAHGHLIDLVVCGADIRHQMHTDTSLIWWCPAQTSGATGTIQRLLRDLPIVVTAGPAGGICKAEEVPPTFHGVQVRTIDICGEYAEEEWTQEAVRAVDKLLDLTHLTGSTTILASQEDNSCHDSGVRSV</sequence>
<dbReference type="Proteomes" id="UP001190700">
    <property type="component" value="Unassembled WGS sequence"/>
</dbReference>
<dbReference type="AlphaFoldDB" id="A0AAE0GHD2"/>
<protein>
    <submittedName>
        <fullName evidence="1">Uncharacterized protein</fullName>
    </submittedName>
</protein>
<comment type="caution">
    <text evidence="1">The sequence shown here is derived from an EMBL/GenBank/DDBJ whole genome shotgun (WGS) entry which is preliminary data.</text>
</comment>
<organism evidence="1 2">
    <name type="scientific">Cymbomonas tetramitiformis</name>
    <dbReference type="NCBI Taxonomy" id="36881"/>
    <lineage>
        <taxon>Eukaryota</taxon>
        <taxon>Viridiplantae</taxon>
        <taxon>Chlorophyta</taxon>
        <taxon>Pyramimonadophyceae</taxon>
        <taxon>Pyramimonadales</taxon>
        <taxon>Pyramimonadaceae</taxon>
        <taxon>Cymbomonas</taxon>
    </lineage>
</organism>
<evidence type="ECO:0000313" key="2">
    <source>
        <dbReference type="Proteomes" id="UP001190700"/>
    </source>
</evidence>